<keyword evidence="2" id="KW-1185">Reference proteome</keyword>
<reference evidence="1 2" key="1">
    <citation type="submission" date="2016-11" db="EMBL/GenBank/DDBJ databases">
        <authorList>
            <person name="Varghese N."/>
            <person name="Submissions S."/>
        </authorList>
    </citation>
    <scope>NUCLEOTIDE SEQUENCE [LARGE SCALE GENOMIC DNA]</scope>
    <source>
        <strain evidence="1 2">DSM 29620</strain>
    </source>
</reference>
<evidence type="ECO:0000313" key="2">
    <source>
        <dbReference type="Proteomes" id="UP000324252"/>
    </source>
</evidence>
<dbReference type="SUPFAM" id="SSF52833">
    <property type="entry name" value="Thioredoxin-like"/>
    <property type="match status" value="1"/>
</dbReference>
<protein>
    <submittedName>
        <fullName evidence="1">Predicted dithiol-disulfide oxidoreductase, DUF899 family</fullName>
    </submittedName>
</protein>
<sequence length="223" mass="25845">MQTPPIVARTEWDAARKAILAKEKALTRARDALAAERRRMPWMEVTKPYRFVGPDGEVSLADLFDGRRQLIVYRAFMDPGVKRWPAQGCVGCSLMADHVPNLAHLHARGTSFVYVSRGPQTDLARIKARMGWDHIPWYTLTDDFDADFDVAEWHGHNAFIRVGDRICRTCFVNERGDEQFVTTWSWLDMTALGRQETWEDSPDGYPQNSPYSWWNYNDEYQVK</sequence>
<dbReference type="RefSeq" id="WP_149786748.1">
    <property type="nucleotide sequence ID" value="NZ_FNIO01000001.1"/>
</dbReference>
<dbReference type="InterPro" id="IPR010296">
    <property type="entry name" value="DUF899_thioredox"/>
</dbReference>
<proteinExistence type="predicted"/>
<organism evidence="1 2">
    <name type="scientific">Lutimaribacter pacificus</name>
    <dbReference type="NCBI Taxonomy" id="391948"/>
    <lineage>
        <taxon>Bacteria</taxon>
        <taxon>Pseudomonadati</taxon>
        <taxon>Pseudomonadota</taxon>
        <taxon>Alphaproteobacteria</taxon>
        <taxon>Rhodobacterales</taxon>
        <taxon>Roseobacteraceae</taxon>
        <taxon>Lutimaribacter</taxon>
    </lineage>
</organism>
<dbReference type="Pfam" id="PF05988">
    <property type="entry name" value="DUF899"/>
    <property type="match status" value="1"/>
</dbReference>
<accession>A0A1H0CAX0</accession>
<dbReference type="EMBL" id="FQZZ01000001">
    <property type="protein sequence ID" value="SHJ46682.1"/>
    <property type="molecule type" value="Genomic_DNA"/>
</dbReference>
<gene>
    <name evidence="1" type="ORF">SAMN05444142_101346</name>
</gene>
<dbReference type="InterPro" id="IPR036249">
    <property type="entry name" value="Thioredoxin-like_sf"/>
</dbReference>
<name>A0A1H0CAX0_9RHOB</name>
<dbReference type="Proteomes" id="UP000324252">
    <property type="component" value="Unassembled WGS sequence"/>
</dbReference>
<dbReference type="OrthoDB" id="7331188at2"/>
<evidence type="ECO:0000313" key="1">
    <source>
        <dbReference type="EMBL" id="SHJ46682.1"/>
    </source>
</evidence>
<dbReference type="AlphaFoldDB" id="A0A1H0CAX0"/>